<dbReference type="EMBL" id="BAAASR010000035">
    <property type="protein sequence ID" value="GAA2513931.1"/>
    <property type="molecule type" value="Genomic_DNA"/>
</dbReference>
<evidence type="ECO:0000256" key="3">
    <source>
        <dbReference type="ARBA" id="ARBA00009587"/>
    </source>
</evidence>
<evidence type="ECO:0000256" key="8">
    <source>
        <dbReference type="ARBA" id="ARBA00023098"/>
    </source>
</evidence>
<evidence type="ECO:0000256" key="5">
    <source>
        <dbReference type="ARBA" id="ARBA00022516"/>
    </source>
</evidence>
<dbReference type="PANTHER" id="PTHR31650:SF1">
    <property type="entry name" value="WAX ESTER SYNTHASE_DIACYLGLYCEROL ACYLTRANSFERASE 4-RELATED"/>
    <property type="match status" value="1"/>
</dbReference>
<comment type="catalytic activity">
    <reaction evidence="10">
        <text>an acyl-CoA + a 1,2-diacyl-sn-glycerol = a triacyl-sn-glycerol + CoA</text>
        <dbReference type="Rhea" id="RHEA:10868"/>
        <dbReference type="ChEBI" id="CHEBI:17815"/>
        <dbReference type="ChEBI" id="CHEBI:57287"/>
        <dbReference type="ChEBI" id="CHEBI:58342"/>
        <dbReference type="ChEBI" id="CHEBI:64615"/>
        <dbReference type="EC" id="2.3.1.20"/>
    </reaction>
</comment>
<evidence type="ECO:0000256" key="9">
    <source>
        <dbReference type="ARBA" id="ARBA00023315"/>
    </source>
</evidence>
<evidence type="ECO:0000313" key="14">
    <source>
        <dbReference type="Proteomes" id="UP001499942"/>
    </source>
</evidence>
<dbReference type="InterPro" id="IPR004255">
    <property type="entry name" value="O-acyltransferase_WSD1_N"/>
</dbReference>
<accession>A0ABN3N4E7</accession>
<dbReference type="RefSeq" id="WP_344365951.1">
    <property type="nucleotide sequence ID" value="NZ_BAAASR010000035.1"/>
</dbReference>
<evidence type="ECO:0000256" key="2">
    <source>
        <dbReference type="ARBA" id="ARBA00005189"/>
    </source>
</evidence>
<reference evidence="13 14" key="1">
    <citation type="journal article" date="2019" name="Int. J. Syst. Evol. Microbiol.">
        <title>The Global Catalogue of Microorganisms (GCM) 10K type strain sequencing project: providing services to taxonomists for standard genome sequencing and annotation.</title>
        <authorList>
            <consortium name="The Broad Institute Genomics Platform"/>
            <consortium name="The Broad Institute Genome Sequencing Center for Infectious Disease"/>
            <person name="Wu L."/>
            <person name="Ma J."/>
        </authorList>
    </citation>
    <scope>NUCLEOTIDE SEQUENCE [LARGE SCALE GENOMIC DNA]</scope>
    <source>
        <strain evidence="13 14">JCM 5062</strain>
    </source>
</reference>
<comment type="pathway">
    <text evidence="2">Lipid metabolism.</text>
</comment>
<comment type="caution">
    <text evidence="13">The sequence shown here is derived from an EMBL/GenBank/DDBJ whole genome shotgun (WGS) entry which is preliminary data.</text>
</comment>
<dbReference type="EC" id="2.3.1.20" evidence="4"/>
<keyword evidence="6" id="KW-0808">Transferase</keyword>
<keyword evidence="5" id="KW-0444">Lipid biosynthesis</keyword>
<protein>
    <recommendedName>
        <fullName evidence="4">diacylglycerol O-acyltransferase</fullName>
        <ecNumber evidence="4">2.3.1.20</ecNumber>
    </recommendedName>
</protein>
<dbReference type="Pfam" id="PF03007">
    <property type="entry name" value="WS_DGAT_cat"/>
    <property type="match status" value="1"/>
</dbReference>
<dbReference type="InterPro" id="IPR009721">
    <property type="entry name" value="O-acyltransferase_WSD1_C"/>
</dbReference>
<dbReference type="PANTHER" id="PTHR31650">
    <property type="entry name" value="O-ACYLTRANSFERASE (WSD1-LIKE) FAMILY PROTEIN"/>
    <property type="match status" value="1"/>
</dbReference>
<evidence type="ECO:0000313" key="13">
    <source>
        <dbReference type="EMBL" id="GAA2513931.1"/>
    </source>
</evidence>
<organism evidence="13 14">
    <name type="scientific">Streptomyces gobitricini</name>
    <dbReference type="NCBI Taxonomy" id="68211"/>
    <lineage>
        <taxon>Bacteria</taxon>
        <taxon>Bacillati</taxon>
        <taxon>Actinomycetota</taxon>
        <taxon>Actinomycetes</taxon>
        <taxon>Kitasatosporales</taxon>
        <taxon>Streptomycetaceae</taxon>
        <taxon>Streptomyces</taxon>
    </lineage>
</organism>
<evidence type="ECO:0000256" key="6">
    <source>
        <dbReference type="ARBA" id="ARBA00022679"/>
    </source>
</evidence>
<sequence length="472" mass="49614">MRAPDQSRALSTSEAVLWRTESPALRLPVIAMLTLDTSPDWARLRRAVQRLLHGNALLRSRPAEPALGVGRPRWAPVRDLDLSCHLRRVRLPAPYDPDHAVELARTMAMTPFDPSRPLWEVVLGLTADDGEAVLLCKMHHAIADGFSALRMLAALCEEHSPGEHSSEDPAQVPLRVVPAPAQDGPLDTGPGRCTPAGLVGAALSGARSLAGAVTDRPLSLAAPLLGTAARTTALLRSSASALFPPAPPSPVLRGRSTSRTLRIMEVPREALRDAGRLVGGTTHDAYLTGVLGGLRHYQTALGTGSRSVPMAVAVALPPKGAADGSNRFSGLRMAGPVGEPDPLLRLRAVHAAVRAARATPPVDPDGLGPLSRLLASAPAPCVRLLAGHLAADDVHCTYVPGPERSLSLAGTGVRRLHPFAPVVNCALSVAMFSYDGTCAIGMNMDSAAVRQPDLLHSSLVTGFEEVTSLVRS</sequence>
<name>A0ABN3N4E7_9ACTN</name>
<evidence type="ECO:0000256" key="7">
    <source>
        <dbReference type="ARBA" id="ARBA00022798"/>
    </source>
</evidence>
<evidence type="ECO:0000256" key="1">
    <source>
        <dbReference type="ARBA" id="ARBA00004771"/>
    </source>
</evidence>
<feature type="domain" description="O-acyltransferase WSD1-like N-terminal" evidence="11">
    <location>
        <begin position="10"/>
        <end position="285"/>
    </location>
</feature>
<keyword evidence="9" id="KW-0012">Acyltransferase</keyword>
<proteinExistence type="inferred from homology"/>
<gene>
    <name evidence="13" type="ORF">GCM10010393_53910</name>
</gene>
<dbReference type="SUPFAM" id="SSF52777">
    <property type="entry name" value="CoA-dependent acyltransferases"/>
    <property type="match status" value="1"/>
</dbReference>
<dbReference type="Gene3D" id="3.30.559.10">
    <property type="entry name" value="Chloramphenicol acetyltransferase-like domain"/>
    <property type="match status" value="1"/>
</dbReference>
<dbReference type="Proteomes" id="UP001499942">
    <property type="component" value="Unassembled WGS sequence"/>
</dbReference>
<evidence type="ECO:0000256" key="4">
    <source>
        <dbReference type="ARBA" id="ARBA00013244"/>
    </source>
</evidence>
<dbReference type="InterPro" id="IPR023213">
    <property type="entry name" value="CAT-like_dom_sf"/>
</dbReference>
<comment type="pathway">
    <text evidence="1">Glycerolipid metabolism; triacylglycerol biosynthesis.</text>
</comment>
<evidence type="ECO:0000256" key="10">
    <source>
        <dbReference type="ARBA" id="ARBA00048109"/>
    </source>
</evidence>
<evidence type="ECO:0000259" key="12">
    <source>
        <dbReference type="Pfam" id="PF06974"/>
    </source>
</evidence>
<keyword evidence="8" id="KW-0443">Lipid metabolism</keyword>
<feature type="domain" description="O-acyltransferase WSD1 C-terminal" evidence="12">
    <location>
        <begin position="326"/>
        <end position="465"/>
    </location>
</feature>
<evidence type="ECO:0000259" key="11">
    <source>
        <dbReference type="Pfam" id="PF03007"/>
    </source>
</evidence>
<dbReference type="Pfam" id="PF06974">
    <property type="entry name" value="WS_DGAT_C"/>
    <property type="match status" value="1"/>
</dbReference>
<dbReference type="InterPro" id="IPR045034">
    <property type="entry name" value="O-acyltransferase_WSD1-like"/>
</dbReference>
<keyword evidence="14" id="KW-1185">Reference proteome</keyword>
<keyword evidence="7" id="KW-0319">Glycerol metabolism</keyword>
<comment type="similarity">
    <text evidence="3">Belongs to the long-chain O-acyltransferase family.</text>
</comment>